<accession>W4H4Z2</accession>
<dbReference type="AlphaFoldDB" id="W4H4Z2"/>
<sequence length="152" mass="16737">MDNAKYHKGRPRGTPNSRQCKRTLQEACVAYGIPFEEKGIQERLVAKAVGGHRVVFTPPHHSDLQPIELVIVKGQVGRRYADGTGLSEVKARLEEAFDDLKPSSIQGCIKASEVKLQKLYDHLVEIDAFESDEDSSAQSSGATDDSDCEYSS</sequence>
<evidence type="ECO:0000313" key="2">
    <source>
        <dbReference type="EMBL" id="ETV86666.1"/>
    </source>
</evidence>
<dbReference type="GO" id="GO:0003676">
    <property type="term" value="F:nucleic acid binding"/>
    <property type="evidence" value="ECO:0007669"/>
    <property type="project" value="InterPro"/>
</dbReference>
<gene>
    <name evidence="2" type="ORF">H257_01791</name>
</gene>
<dbReference type="InterPro" id="IPR036397">
    <property type="entry name" value="RNaseH_sf"/>
</dbReference>
<dbReference type="PANTHER" id="PTHR33939:SF1">
    <property type="entry name" value="DUF4371 DOMAIN-CONTAINING PROTEIN"/>
    <property type="match status" value="1"/>
</dbReference>
<protein>
    <submittedName>
        <fullName evidence="2">Uncharacterized protein</fullName>
    </submittedName>
</protein>
<dbReference type="RefSeq" id="XP_009823465.1">
    <property type="nucleotide sequence ID" value="XM_009825163.1"/>
</dbReference>
<evidence type="ECO:0000256" key="1">
    <source>
        <dbReference type="SAM" id="MobiDB-lite"/>
    </source>
</evidence>
<dbReference type="EMBL" id="KI913116">
    <property type="protein sequence ID" value="ETV86666.1"/>
    <property type="molecule type" value="Genomic_DNA"/>
</dbReference>
<name>W4H4Z2_APHAT</name>
<proteinExistence type="predicted"/>
<dbReference type="OrthoDB" id="78715at2759"/>
<dbReference type="GeneID" id="20803787"/>
<dbReference type="PANTHER" id="PTHR33939">
    <property type="entry name" value="PROTEIN CBG22215"/>
    <property type="match status" value="1"/>
</dbReference>
<reference evidence="2" key="1">
    <citation type="submission" date="2013-12" db="EMBL/GenBank/DDBJ databases">
        <title>The Genome Sequence of Aphanomyces astaci APO3.</title>
        <authorList>
            <consortium name="The Broad Institute Genomics Platform"/>
            <person name="Russ C."/>
            <person name="Tyler B."/>
            <person name="van West P."/>
            <person name="Dieguez-Uribeondo J."/>
            <person name="Young S.K."/>
            <person name="Zeng Q."/>
            <person name="Gargeya S."/>
            <person name="Fitzgerald M."/>
            <person name="Abouelleil A."/>
            <person name="Alvarado L."/>
            <person name="Chapman S.B."/>
            <person name="Gainer-Dewar J."/>
            <person name="Goldberg J."/>
            <person name="Griggs A."/>
            <person name="Gujja S."/>
            <person name="Hansen M."/>
            <person name="Howarth C."/>
            <person name="Imamovic A."/>
            <person name="Ireland A."/>
            <person name="Larimer J."/>
            <person name="McCowan C."/>
            <person name="Murphy C."/>
            <person name="Pearson M."/>
            <person name="Poon T.W."/>
            <person name="Priest M."/>
            <person name="Roberts A."/>
            <person name="Saif S."/>
            <person name="Shea T."/>
            <person name="Sykes S."/>
            <person name="Wortman J."/>
            <person name="Nusbaum C."/>
            <person name="Birren B."/>
        </authorList>
    </citation>
    <scope>NUCLEOTIDE SEQUENCE [LARGE SCALE GENOMIC DNA]</scope>
    <source>
        <strain evidence="2">APO3</strain>
    </source>
</reference>
<dbReference type="Gene3D" id="3.30.420.10">
    <property type="entry name" value="Ribonuclease H-like superfamily/Ribonuclease H"/>
    <property type="match status" value="1"/>
</dbReference>
<organism evidence="2">
    <name type="scientific">Aphanomyces astaci</name>
    <name type="common">Crayfish plague agent</name>
    <dbReference type="NCBI Taxonomy" id="112090"/>
    <lineage>
        <taxon>Eukaryota</taxon>
        <taxon>Sar</taxon>
        <taxon>Stramenopiles</taxon>
        <taxon>Oomycota</taxon>
        <taxon>Saprolegniomycetes</taxon>
        <taxon>Saprolegniales</taxon>
        <taxon>Verrucalvaceae</taxon>
        <taxon>Aphanomyces</taxon>
    </lineage>
</organism>
<feature type="region of interest" description="Disordered" evidence="1">
    <location>
        <begin position="130"/>
        <end position="152"/>
    </location>
</feature>
<dbReference type="VEuPathDB" id="FungiDB:H257_01791"/>